<feature type="compositionally biased region" description="Low complexity" evidence="7">
    <location>
        <begin position="448"/>
        <end position="460"/>
    </location>
</feature>
<evidence type="ECO:0000256" key="3">
    <source>
        <dbReference type="ARBA" id="ARBA00022741"/>
    </source>
</evidence>
<sequence>MITAQPRLVVSAPSSGHGKTAIAVGLLAALSGRGIPTAGFKVGPDHTDAAYLGLAAGRPGRNLDPRLVGAQRVAPLFAHGATGAQVSVIEGAMGLFDSLTGQPEIDGTASVAAALRAPVVLVVDVAAMGHSLAALVHGFRMFDEMVHLGGVILNRVASDRHEQMLRSAMDDIGMPVLGALHRGDLPNVLPARTHGLVPVAHRTVEAGRAVRRLGEAVSGSLDMDRLMALANSAPPVPGPLWTPAEAAGEGQFDQRPVIALAGGQGAPYTYVETAELLTAAGADVAVVDPLRDEALPPGTRGLIVGAGLPEGYAEELSANRRLCAAVAQFARDGWPIIAEGVALPWLGHELDGRPMCGVLDATASTSEHTVAGYREATAPSTSVLAPAGARITGYKQHRAVVTPRAGATPAWTWSGGNPEGFVWRQVHASQLGLHWAAAPEIARRVVAAAHAGPQSAQAPQSPMPSAPPSNNGVPASPNGHPGKPSTSGPGSTTPSPGPGSHQPAGHGSGSGMPPGQGSGSGMPSGNGPGSGMPPGYDSPAVPSPPMPSQPSPSQPMPSQGVPVGQGPGGTPAQPMQTSGFPVHQSPVRNGSGPSGPVITGEIVSGEVVSGPRGSGPGFSGPPATDPGYSRQGGPGSGFPGHSRPVSSFPGTPGPGSSFPSSSFPASDGPDAVFPGPDGSSPDFPGSNGPASYPSGRGGPRPELLVPNDSSPAFPGSGYPGPTGSGPGFSGPARSGPDSARSGADFPDSGRPGFDFPDMGRSGSDFFDLGGPGRAATEPAGSGQGYSEPGVSSPGYLEDGGRGSGYPGPGGPGSTPFDPALGRPGGRPVPGGPGRPGPGSGIPGPGNPGSENALHGMPTQPIPFHGGTPASPGSGMPSVRPPADNQAQSGYPGTPAGPGPGEFAVPGSPSGPGNYSGPGAPSGSGNFAGPGGYSGPGASSGSGHYSGPGSPSGSGNFPGSGSPSGPGNFAGPGAASGSGAPSGPGGYSPGPGNFAGPGLPPGVTLRTGPSAPDNQRQGMPPVPGSQGSGSPGSGSSGAGNPGTGAGAQPSPGGRPSDLPTR</sequence>
<keyword evidence="5" id="KW-0460">Magnesium</keyword>
<feature type="compositionally biased region" description="Gly residues" evidence="7">
    <location>
        <begin position="913"/>
        <end position="994"/>
    </location>
</feature>
<evidence type="ECO:0000256" key="6">
    <source>
        <dbReference type="ARBA" id="ARBA00022962"/>
    </source>
</evidence>
<dbReference type="Proteomes" id="UP000198688">
    <property type="component" value="Chromosome I"/>
</dbReference>
<evidence type="ECO:0000313" key="11">
    <source>
        <dbReference type="Proteomes" id="UP000198688"/>
    </source>
</evidence>
<evidence type="ECO:0000259" key="9">
    <source>
        <dbReference type="Pfam" id="PF07685"/>
    </source>
</evidence>
<feature type="compositionally biased region" description="Gly residues" evidence="7">
    <location>
        <begin position="506"/>
        <end position="532"/>
    </location>
</feature>
<dbReference type="InterPro" id="IPR002586">
    <property type="entry name" value="CobQ/CobB/MinD/ParA_Nub-bd_dom"/>
</dbReference>
<dbReference type="GO" id="GO:0042242">
    <property type="term" value="F:cobyrinic acid a,c-diamide synthase activity"/>
    <property type="evidence" value="ECO:0007669"/>
    <property type="project" value="InterPro"/>
</dbReference>
<comment type="cofactor">
    <cofactor evidence="1">
        <name>Mg(2+)</name>
        <dbReference type="ChEBI" id="CHEBI:18420"/>
    </cofactor>
</comment>
<dbReference type="PROSITE" id="PS51274">
    <property type="entry name" value="GATASE_COBBQ"/>
    <property type="match status" value="1"/>
</dbReference>
<evidence type="ECO:0000256" key="4">
    <source>
        <dbReference type="ARBA" id="ARBA00022840"/>
    </source>
</evidence>
<dbReference type="InterPro" id="IPR011698">
    <property type="entry name" value="GATase_3"/>
</dbReference>
<keyword evidence="6" id="KW-0315">Glutamine amidotransferase</keyword>
<dbReference type="SUPFAM" id="SSF52317">
    <property type="entry name" value="Class I glutamine amidotransferase-like"/>
    <property type="match status" value="1"/>
</dbReference>
<feature type="compositionally biased region" description="Low complexity" evidence="7">
    <location>
        <begin position="644"/>
        <end position="689"/>
    </location>
</feature>
<proteinExistence type="predicted"/>
<dbReference type="Pfam" id="PF07685">
    <property type="entry name" value="GATase_3"/>
    <property type="match status" value="1"/>
</dbReference>
<feature type="domain" description="CobQ/CobB/MinD/ParA nucleotide binding" evidence="8">
    <location>
        <begin position="9"/>
        <end position="182"/>
    </location>
</feature>
<keyword evidence="4" id="KW-0067">ATP-binding</keyword>
<evidence type="ECO:0000256" key="2">
    <source>
        <dbReference type="ARBA" id="ARBA00022598"/>
    </source>
</evidence>
<dbReference type="PANTHER" id="PTHR43873:SF1">
    <property type="entry name" value="COBYRINATE A,C-DIAMIDE SYNTHASE"/>
    <property type="match status" value="1"/>
</dbReference>
<gene>
    <name evidence="10" type="ORF">SAMN04489716_5618</name>
</gene>
<organism evidence="10 11">
    <name type="scientific">Actinoplanes derwentensis</name>
    <dbReference type="NCBI Taxonomy" id="113562"/>
    <lineage>
        <taxon>Bacteria</taxon>
        <taxon>Bacillati</taxon>
        <taxon>Actinomycetota</taxon>
        <taxon>Actinomycetes</taxon>
        <taxon>Micromonosporales</taxon>
        <taxon>Micromonosporaceae</taxon>
        <taxon>Actinoplanes</taxon>
    </lineage>
</organism>
<evidence type="ECO:0000256" key="7">
    <source>
        <dbReference type="SAM" id="MobiDB-lite"/>
    </source>
</evidence>
<evidence type="ECO:0000256" key="5">
    <source>
        <dbReference type="ARBA" id="ARBA00022842"/>
    </source>
</evidence>
<dbReference type="STRING" id="113562.SAMN04489716_5618"/>
<dbReference type="EMBL" id="LT629758">
    <property type="protein sequence ID" value="SDT68405.1"/>
    <property type="molecule type" value="Genomic_DNA"/>
</dbReference>
<feature type="region of interest" description="Disordered" evidence="7">
    <location>
        <begin position="448"/>
        <end position="1060"/>
    </location>
</feature>
<dbReference type="PANTHER" id="PTHR43873">
    <property type="entry name" value="COBYRINATE A,C-DIAMIDE SYNTHASE"/>
    <property type="match status" value="1"/>
</dbReference>
<dbReference type="AlphaFoldDB" id="A0A1H2CCX2"/>
<dbReference type="Pfam" id="PF01656">
    <property type="entry name" value="CbiA"/>
    <property type="match status" value="1"/>
</dbReference>
<keyword evidence="2" id="KW-0436">Ligase</keyword>
<protein>
    <submittedName>
        <fullName evidence="10">Cobyrinic acid a,c-diamide synthase</fullName>
    </submittedName>
</protein>
<accession>A0A1H2CCX2</accession>
<dbReference type="Gene3D" id="3.40.50.300">
    <property type="entry name" value="P-loop containing nucleotide triphosphate hydrolases"/>
    <property type="match status" value="1"/>
</dbReference>
<dbReference type="GO" id="GO:0005524">
    <property type="term" value="F:ATP binding"/>
    <property type="evidence" value="ECO:0007669"/>
    <property type="project" value="UniProtKB-KW"/>
</dbReference>
<feature type="compositionally biased region" description="Pro residues" evidence="7">
    <location>
        <begin position="541"/>
        <end position="555"/>
    </location>
</feature>
<dbReference type="InterPro" id="IPR004484">
    <property type="entry name" value="CbiA/CobB_synth"/>
</dbReference>
<keyword evidence="3" id="KW-0547">Nucleotide-binding</keyword>
<keyword evidence="11" id="KW-1185">Reference proteome</keyword>
<dbReference type="SUPFAM" id="SSF52540">
    <property type="entry name" value="P-loop containing nucleoside triphosphate hydrolases"/>
    <property type="match status" value="1"/>
</dbReference>
<evidence type="ECO:0000259" key="8">
    <source>
        <dbReference type="Pfam" id="PF01656"/>
    </source>
</evidence>
<feature type="compositionally biased region" description="Gly residues" evidence="7">
    <location>
        <begin position="1025"/>
        <end position="1044"/>
    </location>
</feature>
<dbReference type="InterPro" id="IPR029062">
    <property type="entry name" value="Class_I_gatase-like"/>
</dbReference>
<feature type="compositionally biased region" description="Gly residues" evidence="7">
    <location>
        <begin position="801"/>
        <end position="812"/>
    </location>
</feature>
<feature type="compositionally biased region" description="Low complexity" evidence="7">
    <location>
        <begin position="481"/>
        <end position="500"/>
    </location>
</feature>
<name>A0A1H2CCX2_9ACTN</name>
<evidence type="ECO:0000313" key="10">
    <source>
        <dbReference type="EMBL" id="SDT68405.1"/>
    </source>
</evidence>
<dbReference type="NCBIfam" id="NF002204">
    <property type="entry name" value="PRK01077.1"/>
    <property type="match status" value="1"/>
</dbReference>
<dbReference type="InterPro" id="IPR027417">
    <property type="entry name" value="P-loop_NTPase"/>
</dbReference>
<evidence type="ECO:0000256" key="1">
    <source>
        <dbReference type="ARBA" id="ARBA00001946"/>
    </source>
</evidence>
<feature type="domain" description="CobB/CobQ-like glutamine amidotransferase" evidence="9">
    <location>
        <begin position="274"/>
        <end position="432"/>
    </location>
</feature>
<dbReference type="NCBIfam" id="TIGR00379">
    <property type="entry name" value="cobB"/>
    <property type="match status" value="1"/>
</dbReference>
<feature type="compositionally biased region" description="Gly residues" evidence="7">
    <location>
        <begin position="717"/>
        <end position="728"/>
    </location>
</feature>
<reference evidence="10 11" key="1">
    <citation type="submission" date="2016-10" db="EMBL/GenBank/DDBJ databases">
        <authorList>
            <person name="de Groot N.N."/>
        </authorList>
    </citation>
    <scope>NUCLEOTIDE SEQUENCE [LARGE SCALE GENOMIC DNA]</scope>
    <source>
        <strain evidence="10 11">DSM 43941</strain>
    </source>
</reference>